<dbReference type="Proteomes" id="UP000317315">
    <property type="component" value="Unassembled WGS sequence"/>
</dbReference>
<protein>
    <submittedName>
        <fullName evidence="2">2-iminobutanoate/2-iminopropanoate deaminase</fullName>
    </submittedName>
</protein>
<dbReference type="SUPFAM" id="SSF55298">
    <property type="entry name" value="YjgF-like"/>
    <property type="match status" value="1"/>
</dbReference>
<comment type="similarity">
    <text evidence="1">Belongs to the RutC family.</text>
</comment>
<dbReference type="PANTHER" id="PTHR11803:SF39">
    <property type="entry name" value="2-IMINOBUTANOATE_2-IMINOPROPANOATE DEAMINASE"/>
    <property type="match status" value="1"/>
</dbReference>
<dbReference type="RefSeq" id="WP_142936263.1">
    <property type="nucleotide sequence ID" value="NZ_FXTM01000037.1"/>
</dbReference>
<dbReference type="NCBIfam" id="TIGR00004">
    <property type="entry name" value="Rid family detoxifying hydrolase"/>
    <property type="match status" value="1"/>
</dbReference>
<gene>
    <name evidence="2" type="ORF">SAMN06269117_13711</name>
</gene>
<dbReference type="AlphaFoldDB" id="A0A521ECJ4"/>
<organism evidence="2 3">
    <name type="scientific">Balnearium lithotrophicum</name>
    <dbReference type="NCBI Taxonomy" id="223788"/>
    <lineage>
        <taxon>Bacteria</taxon>
        <taxon>Pseudomonadati</taxon>
        <taxon>Aquificota</taxon>
        <taxon>Aquificia</taxon>
        <taxon>Desulfurobacteriales</taxon>
        <taxon>Desulfurobacteriaceae</taxon>
        <taxon>Balnearium</taxon>
    </lineage>
</organism>
<dbReference type="FunFam" id="3.30.1330.40:FF:000001">
    <property type="entry name" value="L-PSP family endoribonuclease"/>
    <property type="match status" value="1"/>
</dbReference>
<dbReference type="Pfam" id="PF01042">
    <property type="entry name" value="Ribonuc_L-PSP"/>
    <property type="match status" value="1"/>
</dbReference>
<dbReference type="EMBL" id="FXTM01000037">
    <property type="protein sequence ID" value="SMO81643.1"/>
    <property type="molecule type" value="Genomic_DNA"/>
</dbReference>
<dbReference type="PANTHER" id="PTHR11803">
    <property type="entry name" value="2-IMINOBUTANOATE/2-IMINOPROPANOATE DEAMINASE RIDA"/>
    <property type="match status" value="1"/>
</dbReference>
<dbReference type="InterPro" id="IPR035959">
    <property type="entry name" value="RutC-like_sf"/>
</dbReference>
<dbReference type="GO" id="GO:0005829">
    <property type="term" value="C:cytosol"/>
    <property type="evidence" value="ECO:0007669"/>
    <property type="project" value="TreeGrafter"/>
</dbReference>
<evidence type="ECO:0000313" key="2">
    <source>
        <dbReference type="EMBL" id="SMO81643.1"/>
    </source>
</evidence>
<dbReference type="InterPro" id="IPR006056">
    <property type="entry name" value="RidA"/>
</dbReference>
<name>A0A521ECJ4_9BACT</name>
<dbReference type="InterPro" id="IPR006175">
    <property type="entry name" value="YjgF/YER057c/UK114"/>
</dbReference>
<keyword evidence="3" id="KW-1185">Reference proteome</keyword>
<sequence>MKRIETERAPKPVASYSQGILYGNFIFVSGQLGIDPETGKLLESFEEQSKQALKNLISIVETGGGSRCSIVRVTVYMKNLENFSKFNKIYEDFFKSCPVKPTRVVVGVSELPLGALLEVECIAVRG</sequence>
<proteinExistence type="inferred from homology"/>
<reference evidence="2 3" key="1">
    <citation type="submission" date="2017-05" db="EMBL/GenBank/DDBJ databases">
        <authorList>
            <person name="Varghese N."/>
            <person name="Submissions S."/>
        </authorList>
    </citation>
    <scope>NUCLEOTIDE SEQUENCE [LARGE SCALE GENOMIC DNA]</scope>
    <source>
        <strain evidence="2 3">DSM 16304</strain>
    </source>
</reference>
<evidence type="ECO:0000256" key="1">
    <source>
        <dbReference type="ARBA" id="ARBA00010552"/>
    </source>
</evidence>
<dbReference type="Gene3D" id="3.30.1330.40">
    <property type="entry name" value="RutC-like"/>
    <property type="match status" value="1"/>
</dbReference>
<dbReference type="OrthoDB" id="9803101at2"/>
<dbReference type="CDD" id="cd00448">
    <property type="entry name" value="YjgF_YER057c_UK114_family"/>
    <property type="match status" value="1"/>
</dbReference>
<dbReference type="GO" id="GO:0019239">
    <property type="term" value="F:deaminase activity"/>
    <property type="evidence" value="ECO:0007669"/>
    <property type="project" value="TreeGrafter"/>
</dbReference>
<evidence type="ECO:0000313" key="3">
    <source>
        <dbReference type="Proteomes" id="UP000317315"/>
    </source>
</evidence>
<accession>A0A521ECJ4</accession>